<name>A0A1G5SD45_9PROT</name>
<dbReference type="AlphaFoldDB" id="A0A1G5SD45"/>
<organism evidence="1 2">
    <name type="scientific">Nitrosomonas mobilis</name>
    <dbReference type="NCBI Taxonomy" id="51642"/>
    <lineage>
        <taxon>Bacteria</taxon>
        <taxon>Pseudomonadati</taxon>
        <taxon>Pseudomonadota</taxon>
        <taxon>Betaproteobacteria</taxon>
        <taxon>Nitrosomonadales</taxon>
        <taxon>Nitrosomonadaceae</taxon>
        <taxon>Nitrosomonas</taxon>
    </lineage>
</organism>
<reference evidence="1 2" key="1">
    <citation type="submission" date="2016-10" db="EMBL/GenBank/DDBJ databases">
        <authorList>
            <person name="de Groot N.N."/>
        </authorList>
    </citation>
    <scope>NUCLEOTIDE SEQUENCE [LARGE SCALE GENOMIC DNA]</scope>
    <source>
        <strain evidence="1">1</strain>
    </source>
</reference>
<dbReference type="EMBL" id="FMWO01000041">
    <property type="protein sequence ID" value="SCZ85113.1"/>
    <property type="molecule type" value="Genomic_DNA"/>
</dbReference>
<accession>A0A1G5SD45</accession>
<proteinExistence type="predicted"/>
<protein>
    <submittedName>
        <fullName evidence="1">Uncharacterized protein</fullName>
    </submittedName>
</protein>
<dbReference type="Proteomes" id="UP000198729">
    <property type="component" value="Unassembled WGS sequence"/>
</dbReference>
<sequence>MTPELISPIKKMRIEFLALLVSNKKSADVHAWTLVMSDFQSKF</sequence>
<keyword evidence="2" id="KW-1185">Reference proteome</keyword>
<evidence type="ECO:0000313" key="1">
    <source>
        <dbReference type="EMBL" id="SCZ85113.1"/>
    </source>
</evidence>
<gene>
    <name evidence="1" type="ORF">NSMM_340049</name>
</gene>
<evidence type="ECO:0000313" key="2">
    <source>
        <dbReference type="Proteomes" id="UP000198729"/>
    </source>
</evidence>